<dbReference type="Pfam" id="PF12705">
    <property type="entry name" value="PDDEXK_1"/>
    <property type="match status" value="1"/>
</dbReference>
<keyword evidence="5" id="KW-0347">Helicase</keyword>
<organism evidence="12 13">
    <name type="scientific">Lacticaseibacillus sharpeae JCM 1186 = DSM 20505</name>
    <dbReference type="NCBI Taxonomy" id="1291052"/>
    <lineage>
        <taxon>Bacteria</taxon>
        <taxon>Bacillati</taxon>
        <taxon>Bacillota</taxon>
        <taxon>Bacilli</taxon>
        <taxon>Lactobacillales</taxon>
        <taxon>Lactobacillaceae</taxon>
        <taxon>Lacticaseibacillus</taxon>
    </lineage>
</organism>
<evidence type="ECO:0000256" key="6">
    <source>
        <dbReference type="ARBA" id="ARBA00022839"/>
    </source>
</evidence>
<keyword evidence="1" id="KW-0540">Nuclease</keyword>
<dbReference type="GO" id="GO:0004527">
    <property type="term" value="F:exonuclease activity"/>
    <property type="evidence" value="ECO:0007669"/>
    <property type="project" value="UniProtKB-KW"/>
</dbReference>
<evidence type="ECO:0000259" key="10">
    <source>
        <dbReference type="Pfam" id="PF12705"/>
    </source>
</evidence>
<keyword evidence="7" id="KW-0067">ATP-binding</keyword>
<evidence type="ECO:0000256" key="9">
    <source>
        <dbReference type="ARBA" id="ARBA00023204"/>
    </source>
</evidence>
<keyword evidence="9" id="KW-0234">DNA repair</keyword>
<comment type="caution">
    <text evidence="12">The sequence shown here is derived from an EMBL/GenBank/DDBJ whole genome shotgun (WGS) entry which is preliminary data.</text>
</comment>
<reference evidence="12 13" key="1">
    <citation type="journal article" date="2015" name="Genome Announc.">
        <title>Expanding the biotechnology potential of lactobacilli through comparative genomics of 213 strains and associated genera.</title>
        <authorList>
            <person name="Sun Z."/>
            <person name="Harris H.M."/>
            <person name="McCann A."/>
            <person name="Guo C."/>
            <person name="Argimon S."/>
            <person name="Zhang W."/>
            <person name="Yang X."/>
            <person name="Jeffery I.B."/>
            <person name="Cooney J.C."/>
            <person name="Kagawa T.F."/>
            <person name="Liu W."/>
            <person name="Song Y."/>
            <person name="Salvetti E."/>
            <person name="Wrobel A."/>
            <person name="Rasinkangas P."/>
            <person name="Parkhill J."/>
            <person name="Rea M.C."/>
            <person name="O'Sullivan O."/>
            <person name="Ritari J."/>
            <person name="Douillard F.P."/>
            <person name="Paul Ross R."/>
            <person name="Yang R."/>
            <person name="Briner A.E."/>
            <person name="Felis G.E."/>
            <person name="de Vos W.M."/>
            <person name="Barrangou R."/>
            <person name="Klaenhammer T.R."/>
            <person name="Caufield P.W."/>
            <person name="Cui Y."/>
            <person name="Zhang H."/>
            <person name="O'Toole P.W."/>
        </authorList>
    </citation>
    <scope>NUCLEOTIDE SEQUENCE [LARGE SCALE GENOMIC DNA]</scope>
    <source>
        <strain evidence="12 13">DSM 20505</strain>
    </source>
</reference>
<feature type="domain" description="PD-(D/E)XK endonuclease-like" evidence="10">
    <location>
        <begin position="829"/>
        <end position="1078"/>
    </location>
</feature>
<dbReference type="STRING" id="1291052.FC18_GL000834"/>
<dbReference type="GO" id="GO:0006310">
    <property type="term" value="P:DNA recombination"/>
    <property type="evidence" value="ECO:0007669"/>
    <property type="project" value="TreeGrafter"/>
</dbReference>
<dbReference type="InterPro" id="IPR011335">
    <property type="entry name" value="Restrct_endonuc-II-like"/>
</dbReference>
<dbReference type="InterPro" id="IPR027417">
    <property type="entry name" value="P-loop_NTPase"/>
</dbReference>
<dbReference type="InterPro" id="IPR049035">
    <property type="entry name" value="ADDB_N"/>
</dbReference>
<keyword evidence="2" id="KW-0547">Nucleotide-binding</keyword>
<feature type="domain" description="ATP-dependent helicase/deoxyribonuclease subunit B N-terminal" evidence="11">
    <location>
        <begin position="5"/>
        <end position="292"/>
    </location>
</feature>
<dbReference type="PANTHER" id="PTHR30591:SF1">
    <property type="entry name" value="RECBCD ENZYME SUBUNIT RECC"/>
    <property type="match status" value="1"/>
</dbReference>
<evidence type="ECO:0000256" key="1">
    <source>
        <dbReference type="ARBA" id="ARBA00022722"/>
    </source>
</evidence>
<evidence type="ECO:0000259" key="11">
    <source>
        <dbReference type="Pfam" id="PF21445"/>
    </source>
</evidence>
<gene>
    <name evidence="12" type="ORF">FC18_GL000834</name>
</gene>
<keyword evidence="3" id="KW-0227">DNA damage</keyword>
<evidence type="ECO:0000256" key="8">
    <source>
        <dbReference type="ARBA" id="ARBA00023125"/>
    </source>
</evidence>
<dbReference type="PANTHER" id="PTHR30591">
    <property type="entry name" value="RECBCD ENZYME SUBUNIT RECC"/>
    <property type="match status" value="1"/>
</dbReference>
<name>A0A0R1ZLY2_9LACO</name>
<dbReference type="Proteomes" id="UP000051679">
    <property type="component" value="Unassembled WGS sequence"/>
</dbReference>
<dbReference type="PATRIC" id="fig|1291052.5.peg.850"/>
<evidence type="ECO:0000313" key="12">
    <source>
        <dbReference type="EMBL" id="KRM56048.1"/>
    </source>
</evidence>
<dbReference type="SUPFAM" id="SSF52540">
    <property type="entry name" value="P-loop containing nucleoside triphosphate hydrolases"/>
    <property type="match status" value="1"/>
</dbReference>
<proteinExistence type="predicted"/>
<keyword evidence="6" id="KW-0269">Exonuclease</keyword>
<dbReference type="InterPro" id="IPR011604">
    <property type="entry name" value="PDDEXK-like_dom_sf"/>
</dbReference>
<dbReference type="GO" id="GO:0005524">
    <property type="term" value="F:ATP binding"/>
    <property type="evidence" value="ECO:0007669"/>
    <property type="project" value="UniProtKB-KW"/>
</dbReference>
<dbReference type="GO" id="GO:0003677">
    <property type="term" value="F:DNA binding"/>
    <property type="evidence" value="ECO:0007669"/>
    <property type="project" value="UniProtKB-KW"/>
</dbReference>
<dbReference type="Pfam" id="PF21445">
    <property type="entry name" value="ADDB_N"/>
    <property type="match status" value="1"/>
</dbReference>
<evidence type="ECO:0000256" key="4">
    <source>
        <dbReference type="ARBA" id="ARBA00022801"/>
    </source>
</evidence>
<evidence type="ECO:0000256" key="3">
    <source>
        <dbReference type="ARBA" id="ARBA00022763"/>
    </source>
</evidence>
<dbReference type="InterPro" id="IPR038726">
    <property type="entry name" value="PDDEXK_AddAB-type"/>
</dbReference>
<keyword evidence="4" id="KW-0378">Hydrolase</keyword>
<protein>
    <submittedName>
        <fullName evidence="12">ATP-dependent nuclease subunit B</fullName>
    </submittedName>
</protein>
<dbReference type="RefSeq" id="WP_056975438.1">
    <property type="nucleotide sequence ID" value="NZ_AYYO01000010.1"/>
</dbReference>
<sequence>MGLNFILGDAAKDHEQVLTRKMVQTLQQDPAAQILYLVPNHLKFESEIDVLGNLKQALAPEAKYFAAANVQIMSFTRLAWYFLNGTALFQQPRLTPAASAMQLAKIMADHHDELRIFAGQVDNPGFTAKLQRQLDQLTLGGVTAADLRGAIAALVQVDAPDADTDMTAWRQQILRSADGDRHLPKLLDLATILAAYERDTSSLLSTPELLLALDEFLQRQDLSHTYIFINHFNVFAAREQNIVSTLLHRAAECYVALVTDQPSREAPSIPDLFYPAKRLYHRLYSLAKMPENELPPVPIRPDSYAPARKQAPALVNFGRQFKAATALRDSLFPGDQYLLDARTGLPNWQGIRLAKASTTYTELRTVARDIRQHVQKDGARLRDFLVLTRHLNPYSTKIQAVFNEFDLPIFVDRERQMNSHPLVAFLDNLFATVSHNFDYRSVFGLLRTELLVPLGMPIADFRSAVDATENFVLATGVRGKNRWLEADDWVDFRLQQQQANDQLTATDDQTGTTQINQIHGLIRNVFTPFLPALKAATSGQELATVLYNLLINAGVKDQLAAWRDRASDRGDLNTAQGEEQAWQTLCTLLDDFVSVWGDREISSEQFLSLLDAGFASATYTQIPSTLDQVVVSETGLTRIARAKYVYIIGATSTVMPDATDDTDILTSDDRHVLTPVLPEGCFLPDAGADAALTEPFLNYLAFLSPSQQLTVSFPARTDGENEPSPYIDNLRQTIGCDWEIWNDPTPADAISSVIGTARSLLSDRLNILRTLKDTTTPIGPAWQTVATSLRQTTLAPLMRTLDASLDYTNTAGHLQKVLAEELYGRHLAVSISRLETFFRNPFEYFVKYGLALTPRREFTLTPADTGTLYHAVMQQLLSQAAARGGIGAMSKDEVTAAINTIVDALTKQPEFAVLESSARMQFITQLLKDVLHQSAWAVRREQQQSGFKVAAQELDFGMGKNGLPALDVPIDPQGNQHVLVRGRIDRLDELQLPGQTEYMVVDYKSSAKSFSPQDAYFGLGMQMLTYIAAVQNAGVTQNRSLVPAGGVFMHLFNPRLPYQLGITPDNKDEAILPMLQMQGIIVATPNFTTLDQTITDDDGEPKGSTSSPFFPIKLKKDATPTSSTPIVTPQQIDLLLDNNEELIRLAADRILAGVIELAPARYDQSASTITMSDYTAIMQFDPALSGNRYRDLPKLALKEVLARLQAGTSAYTNSDFK</sequence>
<dbReference type="GO" id="GO:0004386">
    <property type="term" value="F:helicase activity"/>
    <property type="evidence" value="ECO:0007669"/>
    <property type="project" value="UniProtKB-KW"/>
</dbReference>
<dbReference type="Gene3D" id="3.40.50.300">
    <property type="entry name" value="P-loop containing nucleotide triphosphate hydrolases"/>
    <property type="match status" value="4"/>
</dbReference>
<dbReference type="SUPFAM" id="SSF52980">
    <property type="entry name" value="Restriction endonuclease-like"/>
    <property type="match status" value="1"/>
</dbReference>
<dbReference type="AlphaFoldDB" id="A0A0R1ZLY2"/>
<evidence type="ECO:0000256" key="7">
    <source>
        <dbReference type="ARBA" id="ARBA00022840"/>
    </source>
</evidence>
<dbReference type="OrthoDB" id="9758506at2"/>
<keyword evidence="8" id="KW-0238">DNA-binding</keyword>
<evidence type="ECO:0000256" key="2">
    <source>
        <dbReference type="ARBA" id="ARBA00022741"/>
    </source>
</evidence>
<evidence type="ECO:0000313" key="13">
    <source>
        <dbReference type="Proteomes" id="UP000051679"/>
    </source>
</evidence>
<accession>A0A0R1ZLY2</accession>
<dbReference type="EMBL" id="AYYO01000010">
    <property type="protein sequence ID" value="KRM56048.1"/>
    <property type="molecule type" value="Genomic_DNA"/>
</dbReference>
<evidence type="ECO:0000256" key="5">
    <source>
        <dbReference type="ARBA" id="ARBA00022806"/>
    </source>
</evidence>
<keyword evidence="13" id="KW-1185">Reference proteome</keyword>
<dbReference type="GO" id="GO:0006281">
    <property type="term" value="P:DNA repair"/>
    <property type="evidence" value="ECO:0007669"/>
    <property type="project" value="UniProtKB-KW"/>
</dbReference>
<dbReference type="Gene3D" id="3.90.320.10">
    <property type="match status" value="1"/>
</dbReference>